<feature type="compositionally biased region" description="Polar residues" evidence="1">
    <location>
        <begin position="355"/>
        <end position="365"/>
    </location>
</feature>
<dbReference type="AlphaFoldDB" id="A0A8T1VQF3"/>
<dbReference type="Proteomes" id="UP000694044">
    <property type="component" value="Unassembled WGS sequence"/>
</dbReference>
<dbReference type="EMBL" id="JAGDFM010000206">
    <property type="protein sequence ID" value="KAG7382478.1"/>
    <property type="molecule type" value="Genomic_DNA"/>
</dbReference>
<feature type="region of interest" description="Disordered" evidence="1">
    <location>
        <begin position="328"/>
        <end position="365"/>
    </location>
</feature>
<feature type="region of interest" description="Disordered" evidence="1">
    <location>
        <begin position="836"/>
        <end position="952"/>
    </location>
</feature>
<proteinExistence type="predicted"/>
<feature type="region of interest" description="Disordered" evidence="1">
    <location>
        <begin position="64"/>
        <end position="106"/>
    </location>
</feature>
<evidence type="ECO:0000313" key="2">
    <source>
        <dbReference type="EMBL" id="KAG7382478.1"/>
    </source>
</evidence>
<feature type="compositionally biased region" description="Low complexity" evidence="1">
    <location>
        <begin position="73"/>
        <end position="87"/>
    </location>
</feature>
<feature type="region of interest" description="Disordered" evidence="1">
    <location>
        <begin position="1"/>
        <end position="52"/>
    </location>
</feature>
<reference evidence="2" key="1">
    <citation type="submission" date="2021-02" db="EMBL/GenBank/DDBJ databases">
        <authorList>
            <person name="Palmer J.M."/>
        </authorList>
    </citation>
    <scope>NUCLEOTIDE SEQUENCE</scope>
    <source>
        <strain evidence="2">SCRP734</strain>
    </source>
</reference>
<evidence type="ECO:0000256" key="1">
    <source>
        <dbReference type="SAM" id="MobiDB-lite"/>
    </source>
</evidence>
<dbReference type="OrthoDB" id="2163395at2759"/>
<sequence length="987" mass="108048">MHRAEKSSSKICRAREVEKAQELHKKKIDRVKSYMGGTIPKPAASRSSASFHLRPARSIVSSFSSMDCAQGDPSPSAVASSANPGSSIDLEPQQDRKSGDTVGTSDTLVLDHNSCQQNQPLDEFQRSLAKMEEFREVAPVPGLGSVAPVTRHPNKFAPPPAGSRKKSLNGPFRTRRLKEIKADNTEVFERIRKSISHYRNDDLRREWQKNVSYLTSIGEFPVSADALTAHVSGLKQRNAGDDSRSCFGPSPRRPSFLRPTNRSEPLPSIPVVAHPIKCIPTSPKKLQLNMSPAFRSLRKAMPQQPSLPPISSPHSVLNVGGATDFGSRASNDLLSSRRDRSTCPSTPGTDDHFTESTWGHNPPFRSSTAIATTTFIGDLHGRQAENEVAGDAKYQLLKTGRFVGGTYLVLTVFCGDGVTNPYGFDVFAYHRELQCEYKLSITKEMTHELLEKSSSSSLAAETAAAAGTNLSMQEIARNICDHINFALLGSDQGEMVFLTPSVARKTEQAMQFDASPGLVAFCLHQTVEIERDEVQSPSNSSPRLVSSKRRAHVFASICPPKHYPGGVASRTATKIDDGMGTTGLTISFQVVDTLPPSRRLSSSCGSILKVEASVDELYDNVLLDSLRGQNRIVSMERMAVAAIQHLHIISVPTGDEIGTLRKELIVNSHVNTLLQPCSSRPAGTTALEKKRSRLQLPHSTSQLFTPPIRATILIQSGLIWRNGYLLAEIALDNAEDESHRGDTRSRQLSRRRLIQDADCDLIVSAFNSNSGRSTCRRLSPENTNVLLERLETKSKLGGGESISEQHAFAGRLLTYLQLDVDLFGQEVIVFPALEHPRPSSEENSATPSNDDAPPPQVHVARDHLPRTTSWEEDNISEGDEGVDDSDAYDEEELEEELEGTLPYDTDDEGEREEADASFSAYANQAEGDESKPKDEETPEGEEDAELATRLPRRQGRKIGGRFCLLQSSSDGAAGVWYCIAASGQLES</sequence>
<protein>
    <submittedName>
        <fullName evidence="2">Uncharacterized protein</fullName>
    </submittedName>
</protein>
<keyword evidence="3" id="KW-1185">Reference proteome</keyword>
<name>A0A8T1VQF3_9STRA</name>
<feature type="compositionally biased region" description="Acidic residues" evidence="1">
    <location>
        <begin position="870"/>
        <end position="915"/>
    </location>
</feature>
<feature type="compositionally biased region" description="Basic and acidic residues" evidence="1">
    <location>
        <begin position="1"/>
        <end position="23"/>
    </location>
</feature>
<accession>A0A8T1VQF3</accession>
<feature type="region of interest" description="Disordered" evidence="1">
    <location>
        <begin position="235"/>
        <end position="264"/>
    </location>
</feature>
<feature type="compositionally biased region" description="Acidic residues" evidence="1">
    <location>
        <begin position="936"/>
        <end position="945"/>
    </location>
</feature>
<comment type="caution">
    <text evidence="2">The sequence shown here is derived from an EMBL/GenBank/DDBJ whole genome shotgun (WGS) entry which is preliminary data.</text>
</comment>
<evidence type="ECO:0000313" key="3">
    <source>
        <dbReference type="Proteomes" id="UP000694044"/>
    </source>
</evidence>
<gene>
    <name evidence="2" type="ORF">PHYPSEUDO_004813</name>
</gene>
<organism evidence="2 3">
    <name type="scientific">Phytophthora pseudosyringae</name>
    <dbReference type="NCBI Taxonomy" id="221518"/>
    <lineage>
        <taxon>Eukaryota</taxon>
        <taxon>Sar</taxon>
        <taxon>Stramenopiles</taxon>
        <taxon>Oomycota</taxon>
        <taxon>Peronosporomycetes</taxon>
        <taxon>Peronosporales</taxon>
        <taxon>Peronosporaceae</taxon>
        <taxon>Phytophthora</taxon>
    </lineage>
</organism>